<gene>
    <name evidence="1" type="ORF">CNX65_12225</name>
</gene>
<protein>
    <submittedName>
        <fullName evidence="1">Uncharacterized protein</fullName>
    </submittedName>
</protein>
<dbReference type="EMBL" id="CP023445">
    <property type="protein sequence ID" value="ATE53970.1"/>
    <property type="molecule type" value="Genomic_DNA"/>
</dbReference>
<sequence>MGLIAHLGRQPDLPGRTAAVPSAIRAGDTPSQQDLPVPPELVADPRSLDGRWIAQLFSVGCASANLPTADCLPRKLTR</sequence>
<reference evidence="1" key="1">
    <citation type="submission" date="2017-09" db="EMBL/GenBank/DDBJ databases">
        <title>Complete Genome Sequence of ansamitocin-producing Bacterium Actinosynnema pretiosum X47.</title>
        <authorList>
            <person name="Cao G."/>
            <person name="Zong G."/>
            <person name="Zhong C."/>
            <person name="Fu J."/>
        </authorList>
    </citation>
    <scope>NUCLEOTIDE SEQUENCE [LARGE SCALE GENOMIC DNA]</scope>
    <source>
        <strain evidence="1">X47</strain>
    </source>
</reference>
<dbReference type="KEGG" id="apre:CNX65_12225"/>
<organism evidence="1 2">
    <name type="scientific">Actinosynnema pretiosum</name>
    <dbReference type="NCBI Taxonomy" id="42197"/>
    <lineage>
        <taxon>Bacteria</taxon>
        <taxon>Bacillati</taxon>
        <taxon>Actinomycetota</taxon>
        <taxon>Actinomycetes</taxon>
        <taxon>Pseudonocardiales</taxon>
        <taxon>Pseudonocardiaceae</taxon>
        <taxon>Actinosynnema</taxon>
    </lineage>
</organism>
<proteinExistence type="predicted"/>
<evidence type="ECO:0000313" key="1">
    <source>
        <dbReference type="EMBL" id="ATE53970.1"/>
    </source>
</evidence>
<keyword evidence="2" id="KW-1185">Reference proteome</keyword>
<name>A0A290Z4L1_9PSEU</name>
<dbReference type="Proteomes" id="UP000218505">
    <property type="component" value="Chromosome"/>
</dbReference>
<dbReference type="RefSeq" id="WP_096492896.1">
    <property type="nucleotide sequence ID" value="NZ_CP023445.1"/>
</dbReference>
<accession>A0A290Z4L1</accession>
<evidence type="ECO:0000313" key="2">
    <source>
        <dbReference type="Proteomes" id="UP000218505"/>
    </source>
</evidence>
<dbReference type="AlphaFoldDB" id="A0A290Z4L1"/>